<feature type="transmembrane region" description="Helical" evidence="9">
    <location>
        <begin position="675"/>
        <end position="695"/>
    </location>
</feature>
<keyword evidence="6 9" id="KW-1133">Transmembrane helix</keyword>
<dbReference type="GO" id="GO:0050801">
    <property type="term" value="P:monoatomic ion homeostasis"/>
    <property type="evidence" value="ECO:0007669"/>
    <property type="project" value="TreeGrafter"/>
</dbReference>
<dbReference type="GO" id="GO:0005886">
    <property type="term" value="C:plasma membrane"/>
    <property type="evidence" value="ECO:0007669"/>
    <property type="project" value="UniProtKB-SubCell"/>
</dbReference>
<dbReference type="NCBIfam" id="TIGR00834">
    <property type="entry name" value="ae"/>
    <property type="match status" value="1"/>
</dbReference>
<dbReference type="GO" id="GO:0015701">
    <property type="term" value="P:bicarbonate transport"/>
    <property type="evidence" value="ECO:0007669"/>
    <property type="project" value="TreeGrafter"/>
</dbReference>
<feature type="transmembrane region" description="Helical" evidence="9">
    <location>
        <begin position="645"/>
        <end position="663"/>
    </location>
</feature>
<keyword evidence="8 9" id="KW-0472">Membrane</keyword>
<dbReference type="InterPro" id="IPR016152">
    <property type="entry name" value="PTrfase/Anion_transptr"/>
</dbReference>
<feature type="domain" description="Bicarbonate transporter-like transmembrane" evidence="11">
    <location>
        <begin position="413"/>
        <end position="967"/>
    </location>
</feature>
<dbReference type="InterPro" id="IPR011531">
    <property type="entry name" value="HCO3_transpt-like_TM_dom"/>
</dbReference>
<feature type="transmembrane region" description="Helical" evidence="9">
    <location>
        <begin position="862"/>
        <end position="882"/>
    </location>
</feature>
<evidence type="ECO:0000256" key="2">
    <source>
        <dbReference type="ARBA" id="ARBA00010993"/>
    </source>
</evidence>
<accession>A0A813VM79</accession>
<evidence type="ECO:0000256" key="10">
    <source>
        <dbReference type="SAM" id="MobiDB-lite"/>
    </source>
</evidence>
<feature type="compositionally biased region" description="Polar residues" evidence="10">
    <location>
        <begin position="162"/>
        <end position="178"/>
    </location>
</feature>
<dbReference type="InterPro" id="IPR013769">
    <property type="entry name" value="Band3_cytoplasmic_dom"/>
</dbReference>
<dbReference type="Proteomes" id="UP000663879">
    <property type="component" value="Unassembled WGS sequence"/>
</dbReference>
<dbReference type="GO" id="GO:0005452">
    <property type="term" value="F:solute:inorganic anion antiporter activity"/>
    <property type="evidence" value="ECO:0007669"/>
    <property type="project" value="InterPro"/>
</dbReference>
<evidence type="ECO:0000256" key="9">
    <source>
        <dbReference type="RuleBase" id="RU362035"/>
    </source>
</evidence>
<feature type="transmembrane region" description="Helical" evidence="9">
    <location>
        <begin position="737"/>
        <end position="766"/>
    </location>
</feature>
<dbReference type="GO" id="GO:0008509">
    <property type="term" value="F:monoatomic anion transmembrane transporter activity"/>
    <property type="evidence" value="ECO:0007669"/>
    <property type="project" value="InterPro"/>
</dbReference>
<comment type="subcellular location">
    <subcellularLocation>
        <location evidence="1">Cell membrane</location>
        <topology evidence="1">Multi-pass membrane protein</topology>
    </subcellularLocation>
    <subcellularLocation>
        <location evidence="9">Membrane</location>
        <topology evidence="9">Multi-pass membrane protein</topology>
    </subcellularLocation>
</comment>
<evidence type="ECO:0000256" key="4">
    <source>
        <dbReference type="ARBA" id="ARBA00022475"/>
    </source>
</evidence>
<dbReference type="Gene3D" id="1.10.287.570">
    <property type="entry name" value="Helical hairpin bin"/>
    <property type="match status" value="1"/>
</dbReference>
<gene>
    <name evidence="13" type="ORF">OXX778_LOCUS8334</name>
</gene>
<dbReference type="EMBL" id="CAJNOC010001139">
    <property type="protein sequence ID" value="CAF0838647.1"/>
    <property type="molecule type" value="Genomic_DNA"/>
</dbReference>
<protein>
    <recommendedName>
        <fullName evidence="9">Anion exchange protein</fullName>
    </recommendedName>
</protein>
<comment type="caution">
    <text evidence="9">Lacks conserved residue(s) required for the propagation of feature annotation.</text>
</comment>
<dbReference type="Gene3D" id="3.40.930.10">
    <property type="entry name" value="Mannitol-specific EII, Chain A"/>
    <property type="match status" value="1"/>
</dbReference>
<organism evidence="13 14">
    <name type="scientific">Brachionus calyciflorus</name>
    <dbReference type="NCBI Taxonomy" id="104777"/>
    <lineage>
        <taxon>Eukaryota</taxon>
        <taxon>Metazoa</taxon>
        <taxon>Spiralia</taxon>
        <taxon>Gnathifera</taxon>
        <taxon>Rotifera</taxon>
        <taxon>Eurotatoria</taxon>
        <taxon>Monogononta</taxon>
        <taxon>Pseudotrocha</taxon>
        <taxon>Ploima</taxon>
        <taxon>Brachionidae</taxon>
        <taxon>Brachionus</taxon>
    </lineage>
</organism>
<keyword evidence="4" id="KW-1003">Cell membrane</keyword>
<keyword evidence="3 9" id="KW-0813">Transport</keyword>
<proteinExistence type="inferred from homology"/>
<dbReference type="SUPFAM" id="SSF55804">
    <property type="entry name" value="Phoshotransferase/anion transport protein"/>
    <property type="match status" value="1"/>
</dbReference>
<keyword evidence="14" id="KW-1185">Reference proteome</keyword>
<sequence>DLYIELEQLEYIQDDEENNYKWKISSRWIKYEQTIDPETEIWSKPFIGALEYQNLAYLKQGLRSGTVILNPQRNTFEEITDEIIQDFINRGQMNRDHKLKLKSLILSQHRDHLTIAGAMTGKKAPISELFSSNLKHSHRHSHSHISFTEHFGSSMIKKGGNFSRQNSRFDDSLQNSDPQIDEKKQNYVKFYVPSHSDLASCENNLHHHHHHHHAAHHHKNFKSTFNLIKNSFHHSKSKHSDLNSSQDIESFVIMVGDVDFLDKPIMAFVRFDKEQFLDHFVDFEIKLRFMFIFLGPKSKTNINYLEIGRCMGTLMANKEFLDCAFNAKNKPDILNGIRAFTNKSLCLVLPIGDFDEDLLAPLIDWMKLKMSKKQKLLKKNKNEKIDKSLTSKKDSLTLNSKENFDPFKRINKPFGCLINEIKHRYSKYFSDIADGLNIHCMIAICFIFTVCIAPALCFGGILADKTKQSFGVNEMLVATSINGIVFGLFSGQPLMIFGATGPFLVFEEMLYNFCVKKLCIEFLPTRIWVSFWVLIFTLIMLASEFVFVIHFVTRFTEEIFAFLIAIVFLADAIKKIFYYFQKNPIYKSQRYCELFNETTYSMYSKQAVVVNDNNSTNTTEFHTNNRCFQMDTIYQLDNKPAEPNIALISLILLIGTCAMALLLKKLRRSNFFGSYIRRTLSDVGILISIILMMAVDYCIRQRTEINTQKLDIPDELTPTKPRDWFVSPFGIESVLPIWVPFLSIVPAFLIFIVLFFEVELTGIILLAKHRKLKKGTGFNLDLLLGALMMTFNSLFGLPWMCSAPVRTLAHWASLSIYSTSIIPGEKPKLMDVKEQRVTSILVHIAIGLCLKGKFILKAIPVPVLFGIFLYFGIVSLSGTQLYDRIKFTFIPFKYCPNVPYAIGIRPSKRNIYTLIQICAVIILMVLKSLVDISFLFPIVLVLLVPFRKFLLTKFFTHRELELLDEENESQEDDMVHDFYELTHLPI</sequence>
<feature type="transmembrane region" description="Helical" evidence="9">
    <location>
        <begin position="531"/>
        <end position="552"/>
    </location>
</feature>
<evidence type="ECO:0000256" key="5">
    <source>
        <dbReference type="ARBA" id="ARBA00022692"/>
    </source>
</evidence>
<evidence type="ECO:0000313" key="13">
    <source>
        <dbReference type="EMBL" id="CAF0838647.1"/>
    </source>
</evidence>
<evidence type="ECO:0000256" key="8">
    <source>
        <dbReference type="ARBA" id="ARBA00023136"/>
    </source>
</evidence>
<evidence type="ECO:0000259" key="12">
    <source>
        <dbReference type="Pfam" id="PF07565"/>
    </source>
</evidence>
<keyword evidence="5 9" id="KW-0812">Transmembrane</keyword>
<name>A0A813VM79_9BILA</name>
<feature type="transmembrane region" description="Helical" evidence="9">
    <location>
        <begin position="778"/>
        <end position="796"/>
    </location>
</feature>
<dbReference type="Pfam" id="PF07565">
    <property type="entry name" value="Band_3_cyto"/>
    <property type="match status" value="1"/>
</dbReference>
<evidence type="ECO:0000256" key="1">
    <source>
        <dbReference type="ARBA" id="ARBA00004651"/>
    </source>
</evidence>
<evidence type="ECO:0000256" key="7">
    <source>
        <dbReference type="ARBA" id="ARBA00023065"/>
    </source>
</evidence>
<evidence type="ECO:0000256" key="6">
    <source>
        <dbReference type="ARBA" id="ARBA00022989"/>
    </source>
</evidence>
<dbReference type="InterPro" id="IPR003020">
    <property type="entry name" value="HCO3_transpt_euk"/>
</dbReference>
<evidence type="ECO:0000313" key="14">
    <source>
        <dbReference type="Proteomes" id="UP000663879"/>
    </source>
</evidence>
<comment type="similarity">
    <text evidence="2 9">Belongs to the anion exchanger (TC 2.A.31) family.</text>
</comment>
<feature type="transmembrane region" description="Helical" evidence="9">
    <location>
        <begin position="441"/>
        <end position="463"/>
    </location>
</feature>
<feature type="non-terminal residue" evidence="13">
    <location>
        <position position="1"/>
    </location>
</feature>
<feature type="domain" description="Band 3 cytoplasmic" evidence="12">
    <location>
        <begin position="2"/>
        <end position="355"/>
    </location>
</feature>
<dbReference type="Pfam" id="PF00955">
    <property type="entry name" value="HCO3_cotransp"/>
    <property type="match status" value="1"/>
</dbReference>
<comment type="caution">
    <text evidence="13">The sequence shown here is derived from an EMBL/GenBank/DDBJ whole genome shotgun (WGS) entry which is preliminary data.</text>
</comment>
<reference evidence="13" key="1">
    <citation type="submission" date="2021-02" db="EMBL/GenBank/DDBJ databases">
        <authorList>
            <person name="Nowell W R."/>
        </authorList>
    </citation>
    <scope>NUCLEOTIDE SEQUENCE</scope>
    <source>
        <strain evidence="13">Ploen Becks lab</strain>
    </source>
</reference>
<feature type="transmembrane region" description="Helical" evidence="9">
    <location>
        <begin position="475"/>
        <end position="499"/>
    </location>
</feature>
<dbReference type="PANTHER" id="PTHR11453">
    <property type="entry name" value="ANION EXCHANGE PROTEIN"/>
    <property type="match status" value="1"/>
</dbReference>
<dbReference type="AlphaFoldDB" id="A0A813VM79"/>
<evidence type="ECO:0000256" key="3">
    <source>
        <dbReference type="ARBA" id="ARBA00022448"/>
    </source>
</evidence>
<evidence type="ECO:0000259" key="11">
    <source>
        <dbReference type="Pfam" id="PF00955"/>
    </source>
</evidence>
<dbReference type="PRINTS" id="PR01231">
    <property type="entry name" value="HCO3TRNSPORT"/>
</dbReference>
<feature type="transmembrane region" description="Helical" evidence="9">
    <location>
        <begin position="559"/>
        <end position="580"/>
    </location>
</feature>
<keyword evidence="7 9" id="KW-0406">Ion transport</keyword>
<dbReference type="OrthoDB" id="1735926at2759"/>
<dbReference type="PANTHER" id="PTHR11453:SF47">
    <property type="entry name" value="ANION EXCHANGE PROTEIN"/>
    <property type="match status" value="1"/>
</dbReference>
<feature type="region of interest" description="Disordered" evidence="10">
    <location>
        <begin position="157"/>
        <end position="178"/>
    </location>
</feature>